<reference evidence="2 3" key="1">
    <citation type="submission" date="2016-06" db="EMBL/GenBank/DDBJ databases">
        <authorList>
            <person name="Olsen C.W."/>
            <person name="Carey S."/>
            <person name="Hinshaw L."/>
            <person name="Karasin A.I."/>
        </authorList>
    </citation>
    <scope>NUCLEOTIDE SEQUENCE [LARGE SCALE GENOMIC DNA]</scope>
    <source>
        <strain evidence="2 3">LZ-22</strain>
    </source>
</reference>
<dbReference type="AlphaFoldDB" id="A0A1G6HEL4"/>
<keyword evidence="3" id="KW-1185">Reference proteome</keyword>
<feature type="transmembrane region" description="Helical" evidence="1">
    <location>
        <begin position="42"/>
        <end position="61"/>
    </location>
</feature>
<dbReference type="RefSeq" id="WP_092611996.1">
    <property type="nucleotide sequence ID" value="NZ_FMYF01000009.1"/>
</dbReference>
<feature type="transmembrane region" description="Helical" evidence="1">
    <location>
        <begin position="128"/>
        <end position="146"/>
    </location>
</feature>
<dbReference type="InterPro" id="IPR011397">
    <property type="entry name" value="YhfC"/>
</dbReference>
<dbReference type="Proteomes" id="UP000199086">
    <property type="component" value="Unassembled WGS sequence"/>
</dbReference>
<feature type="transmembrane region" description="Helical" evidence="1">
    <location>
        <begin position="81"/>
        <end position="107"/>
    </location>
</feature>
<evidence type="ECO:0000256" key="1">
    <source>
        <dbReference type="SAM" id="Phobius"/>
    </source>
</evidence>
<feature type="transmembrane region" description="Helical" evidence="1">
    <location>
        <begin position="235"/>
        <end position="255"/>
    </location>
</feature>
<dbReference type="PIRSF" id="PIRSF033101">
    <property type="entry name" value="UCP033101"/>
    <property type="match status" value="1"/>
</dbReference>
<dbReference type="Pfam" id="PF10086">
    <property type="entry name" value="YhfC"/>
    <property type="match status" value="1"/>
</dbReference>
<gene>
    <name evidence="2" type="ORF">GA0111570_10937</name>
</gene>
<dbReference type="STRING" id="1577474.GA0111570_10937"/>
<feature type="transmembrane region" description="Helical" evidence="1">
    <location>
        <begin position="176"/>
        <end position="202"/>
    </location>
</feature>
<dbReference type="OrthoDB" id="9807167at2"/>
<keyword evidence="1" id="KW-0812">Transmembrane</keyword>
<proteinExistence type="predicted"/>
<protein>
    <submittedName>
        <fullName evidence="2">Uncharacterized membrane protein YhfC</fullName>
    </submittedName>
</protein>
<feature type="transmembrane region" description="Helical" evidence="1">
    <location>
        <begin position="6"/>
        <end position="30"/>
    </location>
</feature>
<evidence type="ECO:0000313" key="3">
    <source>
        <dbReference type="Proteomes" id="UP000199086"/>
    </source>
</evidence>
<keyword evidence="1" id="KW-1133">Transmembrane helix</keyword>
<dbReference type="EMBL" id="FMYF01000009">
    <property type="protein sequence ID" value="SDB92548.1"/>
    <property type="molecule type" value="Genomic_DNA"/>
</dbReference>
<feature type="transmembrane region" description="Helical" evidence="1">
    <location>
        <begin position="209"/>
        <end position="229"/>
    </location>
</feature>
<keyword evidence="1" id="KW-0472">Membrane</keyword>
<evidence type="ECO:0000313" key="2">
    <source>
        <dbReference type="EMBL" id="SDB92548.1"/>
    </source>
</evidence>
<organism evidence="2 3">
    <name type="scientific">Raineyella antarctica</name>
    <dbReference type="NCBI Taxonomy" id="1577474"/>
    <lineage>
        <taxon>Bacteria</taxon>
        <taxon>Bacillati</taxon>
        <taxon>Actinomycetota</taxon>
        <taxon>Actinomycetes</taxon>
        <taxon>Propionibacteriales</taxon>
        <taxon>Propionibacteriaceae</taxon>
        <taxon>Raineyella</taxon>
    </lineage>
</organism>
<accession>A0A1G6HEL4</accession>
<name>A0A1G6HEL4_9ACTN</name>
<sequence length="282" mass="30038">MVPTLSIVFMAVSMVICFVVPLGGLAFLLTRRDAGGGRRYPGVGRAFAAGMLAFGASQLLVRIPLMTLVVPRLPEPIASFLLSAPIASLTAGLFEETARLVVIVWLLRRFHRWVDGVAFGLGHGGLEAMVLVGLPMVNNLIIAVAINTGRLDSLTAALPAEQVTLLRTSLVGTDPWTFLLAGVERIGAIAFHVGMSVLVLWGVHRSRRLLAWVLAVVAHAALNVSAVGLSRTGASPWLVEVVVLAWAVAAVLLVLRLRPAFPRNVEPDLRTLPAPTPNTPQP</sequence>